<evidence type="ECO:0000256" key="3">
    <source>
        <dbReference type="ARBA" id="ARBA00023163"/>
    </source>
</evidence>
<dbReference type="SMART" id="SM00342">
    <property type="entry name" value="HTH_ARAC"/>
    <property type="match status" value="1"/>
</dbReference>
<dbReference type="PANTHER" id="PTHR43280:SF32">
    <property type="entry name" value="TRANSCRIPTIONAL REGULATORY PROTEIN"/>
    <property type="match status" value="1"/>
</dbReference>
<evidence type="ECO:0000256" key="2">
    <source>
        <dbReference type="ARBA" id="ARBA00023125"/>
    </source>
</evidence>
<comment type="caution">
    <text evidence="5">The sequence shown here is derived from an EMBL/GenBank/DDBJ whole genome shotgun (WGS) entry which is preliminary data.</text>
</comment>
<dbReference type="PRINTS" id="PR00032">
    <property type="entry name" value="HTHARAC"/>
</dbReference>
<evidence type="ECO:0000256" key="1">
    <source>
        <dbReference type="ARBA" id="ARBA00023015"/>
    </source>
</evidence>
<dbReference type="InterPro" id="IPR018060">
    <property type="entry name" value="HTH_AraC"/>
</dbReference>
<reference evidence="6" key="1">
    <citation type="journal article" date="2019" name="Int. J. Syst. Evol. Microbiol.">
        <title>The Global Catalogue of Microorganisms (GCM) 10K type strain sequencing project: providing services to taxonomists for standard genome sequencing and annotation.</title>
        <authorList>
            <consortium name="The Broad Institute Genomics Platform"/>
            <consortium name="The Broad Institute Genome Sequencing Center for Infectious Disease"/>
            <person name="Wu L."/>
            <person name="Ma J."/>
        </authorList>
    </citation>
    <scope>NUCLEOTIDE SEQUENCE [LARGE SCALE GENOMIC DNA]</scope>
    <source>
        <strain evidence="6">JCM 3366</strain>
    </source>
</reference>
<sequence>MHRHNALFQLFWMTAGEGKLIGEDMAGGVFSAPCAIFIPPGAAHGFHFARGSEGVVATVLADRLALPRASDRAFSTYFTQSRIVPMGNDTAGEGTHLERLFFQLLEEHGKASVLGRDLLLDMHVSEILLRLARAGVRVSSSEPQGRSNSDSRRLLALETLIATHFREHHPIAFYAEKIGVSVAQLNRIARREAGTSVSRLLARRLIDAARRDLVFTPTPVQAIAYSLGFQDPAYFNRFFRRQTGTTPGAYRETQRRRLAS</sequence>
<evidence type="ECO:0000259" key="4">
    <source>
        <dbReference type="PROSITE" id="PS01124"/>
    </source>
</evidence>
<dbReference type="EMBL" id="JBHSNB010000002">
    <property type="protein sequence ID" value="MFC5585574.1"/>
    <property type="molecule type" value="Genomic_DNA"/>
</dbReference>
<dbReference type="Gene3D" id="1.10.10.60">
    <property type="entry name" value="Homeodomain-like"/>
    <property type="match status" value="1"/>
</dbReference>
<keyword evidence="3" id="KW-0804">Transcription</keyword>
<dbReference type="SUPFAM" id="SSF46689">
    <property type="entry name" value="Homeodomain-like"/>
    <property type="match status" value="1"/>
</dbReference>
<dbReference type="Proteomes" id="UP001596107">
    <property type="component" value="Unassembled WGS sequence"/>
</dbReference>
<dbReference type="InterPro" id="IPR011051">
    <property type="entry name" value="RmlC_Cupin_sf"/>
</dbReference>
<dbReference type="InterPro" id="IPR020449">
    <property type="entry name" value="Tscrpt_reg_AraC-type_HTH"/>
</dbReference>
<dbReference type="SUPFAM" id="SSF51182">
    <property type="entry name" value="RmlC-like cupins"/>
    <property type="match status" value="1"/>
</dbReference>
<organism evidence="5 6">
    <name type="scientific">Nitratireductor kimnyeongensis</name>
    <dbReference type="NCBI Taxonomy" id="430679"/>
    <lineage>
        <taxon>Bacteria</taxon>
        <taxon>Pseudomonadati</taxon>
        <taxon>Pseudomonadota</taxon>
        <taxon>Alphaproteobacteria</taxon>
        <taxon>Hyphomicrobiales</taxon>
        <taxon>Phyllobacteriaceae</taxon>
        <taxon>Nitratireductor</taxon>
    </lineage>
</organism>
<evidence type="ECO:0000313" key="6">
    <source>
        <dbReference type="Proteomes" id="UP001596107"/>
    </source>
</evidence>
<keyword evidence="2" id="KW-0238">DNA-binding</keyword>
<feature type="domain" description="HTH araC/xylS-type" evidence="4">
    <location>
        <begin position="155"/>
        <end position="253"/>
    </location>
</feature>
<name>A0ABW0T8D7_9HYPH</name>
<dbReference type="PANTHER" id="PTHR43280">
    <property type="entry name" value="ARAC-FAMILY TRANSCRIPTIONAL REGULATOR"/>
    <property type="match status" value="1"/>
</dbReference>
<dbReference type="Pfam" id="PF12833">
    <property type="entry name" value="HTH_18"/>
    <property type="match status" value="1"/>
</dbReference>
<accession>A0ABW0T8D7</accession>
<protein>
    <submittedName>
        <fullName evidence="5">Helix-turn-helix domain-containing protein</fullName>
    </submittedName>
</protein>
<dbReference type="RefSeq" id="WP_246637859.1">
    <property type="nucleotide sequence ID" value="NZ_CP078143.1"/>
</dbReference>
<proteinExistence type="predicted"/>
<keyword evidence="6" id="KW-1185">Reference proteome</keyword>
<gene>
    <name evidence="5" type="ORF">ACFPOD_10655</name>
</gene>
<dbReference type="PROSITE" id="PS01124">
    <property type="entry name" value="HTH_ARAC_FAMILY_2"/>
    <property type="match status" value="1"/>
</dbReference>
<dbReference type="InterPro" id="IPR009057">
    <property type="entry name" value="Homeodomain-like_sf"/>
</dbReference>
<evidence type="ECO:0000313" key="5">
    <source>
        <dbReference type="EMBL" id="MFC5585574.1"/>
    </source>
</evidence>
<keyword evidence="1" id="KW-0805">Transcription regulation</keyword>